<dbReference type="EMBL" id="JBHMEW010000056">
    <property type="protein sequence ID" value="MFB9211996.1"/>
    <property type="molecule type" value="Genomic_DNA"/>
</dbReference>
<evidence type="ECO:0000313" key="1">
    <source>
        <dbReference type="EMBL" id="MFB9211996.1"/>
    </source>
</evidence>
<protein>
    <recommendedName>
        <fullName evidence="3">GyrI-like small molecule binding domain-containing protein</fullName>
    </recommendedName>
</protein>
<comment type="caution">
    <text evidence="1">The sequence shown here is derived from an EMBL/GenBank/DDBJ whole genome shotgun (WGS) entry which is preliminary data.</text>
</comment>
<proteinExistence type="predicted"/>
<dbReference type="Proteomes" id="UP001589654">
    <property type="component" value="Unassembled WGS sequence"/>
</dbReference>
<organism evidence="1 2">
    <name type="scientific">Echinicola jeungdonensis</name>
    <dbReference type="NCBI Taxonomy" id="709343"/>
    <lineage>
        <taxon>Bacteria</taxon>
        <taxon>Pseudomonadati</taxon>
        <taxon>Bacteroidota</taxon>
        <taxon>Cytophagia</taxon>
        <taxon>Cytophagales</taxon>
        <taxon>Cyclobacteriaceae</taxon>
        <taxon>Echinicola</taxon>
    </lineage>
</organism>
<evidence type="ECO:0008006" key="3">
    <source>
        <dbReference type="Google" id="ProtNLM"/>
    </source>
</evidence>
<reference evidence="1 2" key="1">
    <citation type="submission" date="2024-09" db="EMBL/GenBank/DDBJ databases">
        <authorList>
            <person name="Sun Q."/>
            <person name="Mori K."/>
        </authorList>
    </citation>
    <scope>NUCLEOTIDE SEQUENCE [LARGE SCALE GENOMIC DNA]</scope>
    <source>
        <strain evidence="1 2">CECT 7682</strain>
    </source>
</reference>
<dbReference type="RefSeq" id="WP_290247075.1">
    <property type="nucleotide sequence ID" value="NZ_JAUFQT010000001.1"/>
</dbReference>
<name>A0ABV5J5A5_9BACT</name>
<gene>
    <name evidence="1" type="ORF">ACFFUR_09265</name>
</gene>
<accession>A0ABV5J5A5</accession>
<evidence type="ECO:0000313" key="2">
    <source>
        <dbReference type="Proteomes" id="UP001589654"/>
    </source>
</evidence>
<keyword evidence="2" id="KW-1185">Reference proteome</keyword>
<sequence length="170" mass="19061">MKKAIIAILIVGFAGLVAFYYLGGFNPVNYTVKPLEEIKLYGLTYRGTPQDKGLKTSFQEVEAVLERNPKATMHTIYKIEPAGKLDTMQVFVGLDYWGSESDSAWELVEIKADKAIIATVTGHRFVMSRPKKIKKDIEDYAENKGLNTQGIYIDRLLAEDSVEVIAPLEK</sequence>